<keyword evidence="8 14" id="KW-0297">G-protein coupled receptor</keyword>
<evidence type="ECO:0000259" key="16">
    <source>
        <dbReference type="PROSITE" id="PS50262"/>
    </source>
</evidence>
<dbReference type="InterPro" id="IPR002277">
    <property type="entry name" value="LPA_rcpt_EDG2"/>
</dbReference>
<dbReference type="InterPro" id="IPR004065">
    <property type="entry name" value="LPA_rcpt"/>
</dbReference>
<evidence type="ECO:0000256" key="12">
    <source>
        <dbReference type="ARBA" id="ARBA00023180"/>
    </source>
</evidence>
<evidence type="ECO:0000256" key="8">
    <source>
        <dbReference type="ARBA" id="ARBA00023040"/>
    </source>
</evidence>
<evidence type="ECO:0000256" key="4">
    <source>
        <dbReference type="ARBA" id="ARBA00022475"/>
    </source>
</evidence>
<name>A0ABD0X7U8_UMBPY</name>
<feature type="transmembrane region" description="Helical" evidence="15">
    <location>
        <begin position="67"/>
        <end position="90"/>
    </location>
</feature>
<keyword evidence="10" id="KW-1015">Disulfide bond</keyword>
<evidence type="ECO:0000256" key="10">
    <source>
        <dbReference type="ARBA" id="ARBA00023157"/>
    </source>
</evidence>
<feature type="transmembrane region" description="Helical" evidence="15">
    <location>
        <begin position="110"/>
        <end position="127"/>
    </location>
</feature>
<keyword evidence="6" id="KW-0967">Endosome</keyword>
<dbReference type="GO" id="GO:0009986">
    <property type="term" value="C:cell surface"/>
    <property type="evidence" value="ECO:0007669"/>
    <property type="project" value="UniProtKB-SubCell"/>
</dbReference>
<evidence type="ECO:0000256" key="11">
    <source>
        <dbReference type="ARBA" id="ARBA00023170"/>
    </source>
</evidence>
<sequence length="264" mass="30676">MNISTRCYKNESIKFFYDRSDKNISAEWHMRDYVVVSLGLSVCVIVILANILVMTAIFINRRFHFPIYYLLGNLAAADLFAGISYMYLMFHTGPWTIKLTTDQWLLRQNLVDTSLTASVANLLAIAVERHQTIFTMQLHSQMTNRRVVLLIVAIWGVAVFMGLVPFMGWHCMCSLHTCSTMAPLYSRSYLVFWAVLNLLTFSIMMVVYTRIFLYVRHKSQRMALHTSEIRQKETVVNLMKTVSMILGKERWCTHKYKNMLSSQP</sequence>
<evidence type="ECO:0000256" key="6">
    <source>
        <dbReference type="ARBA" id="ARBA00022753"/>
    </source>
</evidence>
<keyword evidence="13 14" id="KW-0807">Transducer</keyword>
<feature type="transmembrane region" description="Helical" evidence="15">
    <location>
        <begin position="147"/>
        <end position="169"/>
    </location>
</feature>
<evidence type="ECO:0000313" key="17">
    <source>
        <dbReference type="EMBL" id="KAL1005063.1"/>
    </source>
</evidence>
<dbReference type="PANTHER" id="PTHR22750">
    <property type="entry name" value="G-PROTEIN COUPLED RECEPTOR"/>
    <property type="match status" value="1"/>
</dbReference>
<dbReference type="Gene3D" id="1.20.1070.10">
    <property type="entry name" value="Rhodopsin 7-helix transmembrane proteins"/>
    <property type="match status" value="1"/>
</dbReference>
<dbReference type="Pfam" id="PF00001">
    <property type="entry name" value="7tm_1"/>
    <property type="match status" value="1"/>
</dbReference>
<keyword evidence="12" id="KW-0325">Glycoprotein</keyword>
<gene>
    <name evidence="17" type="ORF">UPYG_G00054010</name>
</gene>
<dbReference type="GO" id="GO:0005886">
    <property type="term" value="C:plasma membrane"/>
    <property type="evidence" value="ECO:0007669"/>
    <property type="project" value="UniProtKB-SubCell"/>
</dbReference>
<evidence type="ECO:0000256" key="1">
    <source>
        <dbReference type="ARBA" id="ARBA00004177"/>
    </source>
</evidence>
<evidence type="ECO:0000256" key="2">
    <source>
        <dbReference type="ARBA" id="ARBA00004241"/>
    </source>
</evidence>
<feature type="domain" description="G-protein coupled receptors family 1 profile" evidence="16">
    <location>
        <begin position="49"/>
        <end position="264"/>
    </location>
</feature>
<keyword evidence="4" id="KW-1003">Cell membrane</keyword>
<dbReference type="GO" id="GO:0005768">
    <property type="term" value="C:endosome"/>
    <property type="evidence" value="ECO:0007669"/>
    <property type="project" value="UniProtKB-SubCell"/>
</dbReference>
<keyword evidence="5 14" id="KW-0812">Transmembrane</keyword>
<dbReference type="PRINTS" id="PR00237">
    <property type="entry name" value="GPCRRHODOPSN"/>
</dbReference>
<dbReference type="InterPro" id="IPR017452">
    <property type="entry name" value="GPCR_Rhodpsn_7TM"/>
</dbReference>
<dbReference type="SUPFAM" id="SSF81321">
    <property type="entry name" value="Family A G protein-coupled receptor-like"/>
    <property type="match status" value="1"/>
</dbReference>
<dbReference type="Proteomes" id="UP001557470">
    <property type="component" value="Unassembled WGS sequence"/>
</dbReference>
<feature type="transmembrane region" description="Helical" evidence="15">
    <location>
        <begin position="189"/>
        <end position="213"/>
    </location>
</feature>
<comment type="subcellular location">
    <subcellularLocation>
        <location evidence="3">Cell membrane</location>
        <topology evidence="3">Multi-pass membrane protein</topology>
    </subcellularLocation>
    <subcellularLocation>
        <location evidence="2">Cell surface</location>
    </subcellularLocation>
    <subcellularLocation>
        <location evidence="1">Endosome</location>
    </subcellularLocation>
</comment>
<feature type="transmembrane region" description="Helical" evidence="15">
    <location>
        <begin position="33"/>
        <end position="60"/>
    </location>
</feature>
<protein>
    <recommendedName>
        <fullName evidence="16">G-protein coupled receptors family 1 profile domain-containing protein</fullName>
    </recommendedName>
</protein>
<dbReference type="AlphaFoldDB" id="A0ABD0X7U8"/>
<keyword evidence="11 14" id="KW-0675">Receptor</keyword>
<proteinExistence type="inferred from homology"/>
<dbReference type="PRINTS" id="PR01148">
    <property type="entry name" value="EDG2RECEPTOR"/>
</dbReference>
<accession>A0ABD0X7U8</accession>
<comment type="caution">
    <text evidence="17">The sequence shown here is derived from an EMBL/GenBank/DDBJ whole genome shotgun (WGS) entry which is preliminary data.</text>
</comment>
<evidence type="ECO:0000256" key="14">
    <source>
        <dbReference type="RuleBase" id="RU000688"/>
    </source>
</evidence>
<dbReference type="InterPro" id="IPR000276">
    <property type="entry name" value="GPCR_Rhodpsn"/>
</dbReference>
<dbReference type="EMBL" id="JAGEUA010000002">
    <property type="protein sequence ID" value="KAL1005063.1"/>
    <property type="molecule type" value="Genomic_DNA"/>
</dbReference>
<evidence type="ECO:0000256" key="5">
    <source>
        <dbReference type="ARBA" id="ARBA00022692"/>
    </source>
</evidence>
<dbReference type="GO" id="GO:0004930">
    <property type="term" value="F:G protein-coupled receptor activity"/>
    <property type="evidence" value="ECO:0007669"/>
    <property type="project" value="UniProtKB-KW"/>
</dbReference>
<evidence type="ECO:0000256" key="3">
    <source>
        <dbReference type="ARBA" id="ARBA00004651"/>
    </source>
</evidence>
<keyword evidence="9 15" id="KW-0472">Membrane</keyword>
<organism evidence="17 18">
    <name type="scientific">Umbra pygmaea</name>
    <name type="common">Eastern mudminnow</name>
    <dbReference type="NCBI Taxonomy" id="75934"/>
    <lineage>
        <taxon>Eukaryota</taxon>
        <taxon>Metazoa</taxon>
        <taxon>Chordata</taxon>
        <taxon>Craniata</taxon>
        <taxon>Vertebrata</taxon>
        <taxon>Euteleostomi</taxon>
        <taxon>Actinopterygii</taxon>
        <taxon>Neopterygii</taxon>
        <taxon>Teleostei</taxon>
        <taxon>Protacanthopterygii</taxon>
        <taxon>Esociformes</taxon>
        <taxon>Umbridae</taxon>
        <taxon>Umbra</taxon>
    </lineage>
</organism>
<dbReference type="PROSITE" id="PS50262">
    <property type="entry name" value="G_PROTEIN_RECEP_F1_2"/>
    <property type="match status" value="1"/>
</dbReference>
<evidence type="ECO:0000256" key="7">
    <source>
        <dbReference type="ARBA" id="ARBA00022989"/>
    </source>
</evidence>
<evidence type="ECO:0000256" key="9">
    <source>
        <dbReference type="ARBA" id="ARBA00023136"/>
    </source>
</evidence>
<dbReference type="PRINTS" id="PR01527">
    <property type="entry name" value="LPARECEPTOR"/>
</dbReference>
<comment type="similarity">
    <text evidence="14">Belongs to the G-protein coupled receptor 1 family.</text>
</comment>
<evidence type="ECO:0000256" key="13">
    <source>
        <dbReference type="ARBA" id="ARBA00023224"/>
    </source>
</evidence>
<evidence type="ECO:0000256" key="15">
    <source>
        <dbReference type="SAM" id="Phobius"/>
    </source>
</evidence>
<evidence type="ECO:0000313" key="18">
    <source>
        <dbReference type="Proteomes" id="UP001557470"/>
    </source>
</evidence>
<keyword evidence="18" id="KW-1185">Reference proteome</keyword>
<reference evidence="17 18" key="1">
    <citation type="submission" date="2024-06" db="EMBL/GenBank/DDBJ databases">
        <authorList>
            <person name="Pan Q."/>
            <person name="Wen M."/>
            <person name="Jouanno E."/>
            <person name="Zahm M."/>
            <person name="Klopp C."/>
            <person name="Cabau C."/>
            <person name="Louis A."/>
            <person name="Berthelot C."/>
            <person name="Parey E."/>
            <person name="Roest Crollius H."/>
            <person name="Montfort J."/>
            <person name="Robinson-Rechavi M."/>
            <person name="Bouchez O."/>
            <person name="Lampietro C."/>
            <person name="Lopez Roques C."/>
            <person name="Donnadieu C."/>
            <person name="Postlethwait J."/>
            <person name="Bobe J."/>
            <person name="Verreycken H."/>
            <person name="Guiguen Y."/>
        </authorList>
    </citation>
    <scope>NUCLEOTIDE SEQUENCE [LARGE SCALE GENOMIC DNA]</scope>
    <source>
        <strain evidence="17">Up_M1</strain>
        <tissue evidence="17">Testis</tissue>
    </source>
</reference>
<dbReference type="PROSITE" id="PS00237">
    <property type="entry name" value="G_PROTEIN_RECEP_F1_1"/>
    <property type="match status" value="1"/>
</dbReference>
<keyword evidence="7 15" id="KW-1133">Transmembrane helix</keyword>